<accession>A0A820I2F8</accession>
<dbReference type="EMBL" id="CAJOAY010023586">
    <property type="protein sequence ID" value="CAF4367372.1"/>
    <property type="molecule type" value="Genomic_DNA"/>
</dbReference>
<evidence type="ECO:0000313" key="3">
    <source>
        <dbReference type="EMBL" id="CAF4367372.1"/>
    </source>
</evidence>
<dbReference type="AlphaFoldDB" id="A0A820I2F8"/>
<proteinExistence type="predicted"/>
<gene>
    <name evidence="1" type="ORF">JYZ213_LOCUS43856</name>
    <name evidence="2" type="ORF">KXQ929_LOCUS45602</name>
    <name evidence="3" type="ORF">OKA104_LOCUS49652</name>
</gene>
<dbReference type="Proteomes" id="UP000663881">
    <property type="component" value="Unassembled WGS sequence"/>
</dbReference>
<sequence>MTTTSEKLLCFTCNEKKITLVCDGCSKRYCLIDLTTHCQLLHEEFRDIADRYNEFKQIINERKENPRNHPLIEQIHQ</sequence>
<protein>
    <submittedName>
        <fullName evidence="2">Uncharacterized protein</fullName>
    </submittedName>
</protein>
<dbReference type="EMBL" id="CAJOBB010014276">
    <property type="protein sequence ID" value="CAF4302358.1"/>
    <property type="molecule type" value="Genomic_DNA"/>
</dbReference>
<dbReference type="Proteomes" id="UP000663845">
    <property type="component" value="Unassembled WGS sequence"/>
</dbReference>
<evidence type="ECO:0000313" key="1">
    <source>
        <dbReference type="EMBL" id="CAF1507744.1"/>
    </source>
</evidence>
<dbReference type="Proteomes" id="UP000663868">
    <property type="component" value="Unassembled WGS sequence"/>
</dbReference>
<name>A0A820I2F8_9BILA</name>
<dbReference type="EMBL" id="CAJNOG010002504">
    <property type="protein sequence ID" value="CAF1507744.1"/>
    <property type="molecule type" value="Genomic_DNA"/>
</dbReference>
<comment type="caution">
    <text evidence="2">The sequence shown here is derived from an EMBL/GenBank/DDBJ whole genome shotgun (WGS) entry which is preliminary data.</text>
</comment>
<organism evidence="2 4">
    <name type="scientific">Adineta steineri</name>
    <dbReference type="NCBI Taxonomy" id="433720"/>
    <lineage>
        <taxon>Eukaryota</taxon>
        <taxon>Metazoa</taxon>
        <taxon>Spiralia</taxon>
        <taxon>Gnathifera</taxon>
        <taxon>Rotifera</taxon>
        <taxon>Eurotatoria</taxon>
        <taxon>Bdelloidea</taxon>
        <taxon>Adinetida</taxon>
        <taxon>Adinetidae</taxon>
        <taxon>Adineta</taxon>
    </lineage>
</organism>
<reference evidence="2" key="1">
    <citation type="submission" date="2021-02" db="EMBL/GenBank/DDBJ databases">
        <authorList>
            <person name="Nowell W R."/>
        </authorList>
    </citation>
    <scope>NUCLEOTIDE SEQUENCE</scope>
</reference>
<evidence type="ECO:0000313" key="2">
    <source>
        <dbReference type="EMBL" id="CAF4302358.1"/>
    </source>
</evidence>
<evidence type="ECO:0000313" key="4">
    <source>
        <dbReference type="Proteomes" id="UP000663868"/>
    </source>
</evidence>